<sequence length="245" mass="27190">FWWVSHRKVSAFIPELITRRTPRALTAAYVITLWTVTHKLLNVRTINCEDKTFHSSLSLMTVEELFLLFAVNPKPTVPFADITRCCIAGKERVISRFQGTERQWGYSGTSDRIGFTVDRPIFVTGFGLYGSIHGPSDYEVTIQIIRTDSGQRLATDDTTFSCDGTAATFRVMFNTPVGIDANTNYTACATLKGSDSHYGTNGSRKVVFDLSRSVGKVVFEFSCAAGCNNGTTVEDGQIPEIMFYT</sequence>
<dbReference type="GO" id="GO:0022008">
    <property type="term" value="P:neurogenesis"/>
    <property type="evidence" value="ECO:0007669"/>
    <property type="project" value="TreeGrafter"/>
</dbReference>
<feature type="domain" description="PHR" evidence="1">
    <location>
        <begin position="95"/>
        <end position="244"/>
    </location>
</feature>
<dbReference type="GO" id="GO:0005829">
    <property type="term" value="C:cytosol"/>
    <property type="evidence" value="ECO:0007669"/>
    <property type="project" value="TreeGrafter"/>
</dbReference>
<evidence type="ECO:0000313" key="3">
    <source>
        <dbReference type="Proteomes" id="UP000759131"/>
    </source>
</evidence>
<dbReference type="PANTHER" id="PTHR45774">
    <property type="entry name" value="BTB/POZ DOMAIN-CONTAINING"/>
    <property type="match status" value="1"/>
</dbReference>
<gene>
    <name evidence="2" type="ORF">OSB1V03_LOCUS15599</name>
</gene>
<dbReference type="InterPro" id="IPR038648">
    <property type="entry name" value="PHR_sf"/>
</dbReference>
<evidence type="ECO:0000259" key="1">
    <source>
        <dbReference type="Pfam" id="PF08005"/>
    </source>
</evidence>
<dbReference type="EMBL" id="CAJPIZ010016275">
    <property type="protein sequence ID" value="CAG2115638.1"/>
    <property type="molecule type" value="Genomic_DNA"/>
</dbReference>
<accession>A0A7R9L5C6</accession>
<name>A0A7R9L5C6_9ACAR</name>
<reference evidence="2" key="1">
    <citation type="submission" date="2020-11" db="EMBL/GenBank/DDBJ databases">
        <authorList>
            <person name="Tran Van P."/>
        </authorList>
    </citation>
    <scope>NUCLEOTIDE SEQUENCE</scope>
</reference>
<organism evidence="2">
    <name type="scientific">Medioppia subpectinata</name>
    <dbReference type="NCBI Taxonomy" id="1979941"/>
    <lineage>
        <taxon>Eukaryota</taxon>
        <taxon>Metazoa</taxon>
        <taxon>Ecdysozoa</taxon>
        <taxon>Arthropoda</taxon>
        <taxon>Chelicerata</taxon>
        <taxon>Arachnida</taxon>
        <taxon>Acari</taxon>
        <taxon>Acariformes</taxon>
        <taxon>Sarcoptiformes</taxon>
        <taxon>Oribatida</taxon>
        <taxon>Brachypylina</taxon>
        <taxon>Oppioidea</taxon>
        <taxon>Oppiidae</taxon>
        <taxon>Medioppia</taxon>
    </lineage>
</organism>
<dbReference type="GO" id="GO:0000932">
    <property type="term" value="C:P-body"/>
    <property type="evidence" value="ECO:0007669"/>
    <property type="project" value="TreeGrafter"/>
</dbReference>
<dbReference type="Proteomes" id="UP000759131">
    <property type="component" value="Unassembled WGS sequence"/>
</dbReference>
<dbReference type="AlphaFoldDB" id="A0A7R9L5C6"/>
<protein>
    <recommendedName>
        <fullName evidence="1">PHR domain-containing protein</fullName>
    </recommendedName>
</protein>
<proteinExistence type="predicted"/>
<dbReference type="EMBL" id="OC870850">
    <property type="protein sequence ID" value="CAD7635208.1"/>
    <property type="molecule type" value="Genomic_DNA"/>
</dbReference>
<dbReference type="PANTHER" id="PTHR45774:SF3">
    <property type="entry name" value="BTB (POZ) DOMAIN-CONTAINING 2B-RELATED"/>
    <property type="match status" value="1"/>
</dbReference>
<keyword evidence="3" id="KW-1185">Reference proteome</keyword>
<evidence type="ECO:0000313" key="2">
    <source>
        <dbReference type="EMBL" id="CAD7635208.1"/>
    </source>
</evidence>
<feature type="non-terminal residue" evidence="2">
    <location>
        <position position="245"/>
    </location>
</feature>
<dbReference type="Gene3D" id="2.60.120.820">
    <property type="entry name" value="PHR domain"/>
    <property type="match status" value="1"/>
</dbReference>
<dbReference type="Pfam" id="PF08005">
    <property type="entry name" value="PHR"/>
    <property type="match status" value="1"/>
</dbReference>
<dbReference type="OrthoDB" id="636773at2759"/>
<dbReference type="InterPro" id="IPR012983">
    <property type="entry name" value="PHR"/>
</dbReference>